<dbReference type="PROSITE" id="PS51044">
    <property type="entry name" value="ZF_SP_RING"/>
    <property type="match status" value="1"/>
</dbReference>
<comment type="pathway">
    <text evidence="2">Protein modification; protein sumoylation.</text>
</comment>
<dbReference type="AlphaFoldDB" id="A0A0B7K059"/>
<feature type="compositionally biased region" description="Acidic residues" evidence="11">
    <location>
        <begin position="367"/>
        <end position="377"/>
    </location>
</feature>
<evidence type="ECO:0000256" key="6">
    <source>
        <dbReference type="ARBA" id="ARBA00022771"/>
    </source>
</evidence>
<dbReference type="SUPFAM" id="SSF57850">
    <property type="entry name" value="RING/U-box"/>
    <property type="match status" value="1"/>
</dbReference>
<evidence type="ECO:0000256" key="11">
    <source>
        <dbReference type="SAM" id="MobiDB-lite"/>
    </source>
</evidence>
<feature type="region of interest" description="Disordered" evidence="11">
    <location>
        <begin position="149"/>
        <end position="211"/>
    </location>
</feature>
<dbReference type="Pfam" id="PF11789">
    <property type="entry name" value="zf-Nse"/>
    <property type="match status" value="1"/>
</dbReference>
<feature type="region of interest" description="Disordered" evidence="11">
    <location>
        <begin position="1"/>
        <end position="34"/>
    </location>
</feature>
<evidence type="ECO:0000259" key="12">
    <source>
        <dbReference type="PROSITE" id="PS51044"/>
    </source>
</evidence>
<dbReference type="InterPro" id="IPR026846">
    <property type="entry name" value="Nse2(Mms21)"/>
</dbReference>
<feature type="region of interest" description="Disordered" evidence="11">
    <location>
        <begin position="88"/>
        <end position="107"/>
    </location>
</feature>
<feature type="domain" description="SP-RING-type" evidence="12">
    <location>
        <begin position="276"/>
        <end position="362"/>
    </location>
</feature>
<evidence type="ECO:0000256" key="8">
    <source>
        <dbReference type="ARBA" id="ARBA00022833"/>
    </source>
</evidence>
<dbReference type="PANTHER" id="PTHR21330">
    <property type="entry name" value="E3 SUMO-PROTEIN LIGASE NSE2"/>
    <property type="match status" value="1"/>
</dbReference>
<dbReference type="PANTHER" id="PTHR21330:SF1">
    <property type="entry name" value="E3 SUMO-PROTEIN LIGASE NSE2"/>
    <property type="match status" value="1"/>
</dbReference>
<dbReference type="GO" id="GO:0000724">
    <property type="term" value="P:double-strand break repair via homologous recombination"/>
    <property type="evidence" value="ECO:0007669"/>
    <property type="project" value="InterPro"/>
</dbReference>
<evidence type="ECO:0000256" key="7">
    <source>
        <dbReference type="ARBA" id="ARBA00022786"/>
    </source>
</evidence>
<comment type="similarity">
    <text evidence="3">Belongs to the NSE2 family.</text>
</comment>
<feature type="compositionally biased region" description="Basic and acidic residues" evidence="11">
    <location>
        <begin position="92"/>
        <end position="107"/>
    </location>
</feature>
<gene>
    <name evidence="13" type="ORF">BN869_000004172_1</name>
</gene>
<sequence length="407" mass="46061">MSRHRTRPGTSASSASGSPASRGSGSTTELVYDAPSFPLNRTAYSLLGDLSRSQETAYKNQIRGSLHALGHSVYDLQDRLQTQRQRLHQLQTRREERGIVSPDEDRLTSHVQSLERQVDRLTNLAEAAVRDVIDQRIELEDNGAVLDKIYQDAPNDQGNTNGAVTRRQRRVNETAGEAEEEDGDNKDEDEIDQPPPKSILDTYREERIAKKDDHTSKDMYRRYGLENDYNAFKKLWHSGMAGQDGPPLPDPSKWFRADGTPIMGTSIEQLSGESAMDDDIAVAREVISLTCPLSLRQLEEPYSNHKCKHTFERSAILDYLNGSRGPQQCPQTGCSQMFKKSDFATDFYLDEVILRQIQRARQMNEDCEMDVDSDDDVRDQSVIAGPERVMRRGVKQELADRSKREPL</sequence>
<feature type="compositionally biased region" description="Basic and acidic residues" evidence="11">
    <location>
        <begin position="388"/>
        <end position="407"/>
    </location>
</feature>
<dbReference type="InterPro" id="IPR013083">
    <property type="entry name" value="Znf_RING/FYVE/PHD"/>
</dbReference>
<dbReference type="InterPro" id="IPR004181">
    <property type="entry name" value="Znf_MIZ"/>
</dbReference>
<keyword evidence="8" id="KW-0862">Zinc</keyword>
<accession>A0A0B7K059</accession>
<evidence type="ECO:0000313" key="13">
    <source>
        <dbReference type="EMBL" id="CEO48116.1"/>
    </source>
</evidence>
<dbReference type="GO" id="GO:0061665">
    <property type="term" value="F:SUMO ligase activity"/>
    <property type="evidence" value="ECO:0007669"/>
    <property type="project" value="TreeGrafter"/>
</dbReference>
<evidence type="ECO:0000256" key="1">
    <source>
        <dbReference type="ARBA" id="ARBA00004123"/>
    </source>
</evidence>
<keyword evidence="6 10" id="KW-0863">Zinc-finger</keyword>
<dbReference type="GO" id="GO:0016925">
    <property type="term" value="P:protein sumoylation"/>
    <property type="evidence" value="ECO:0007669"/>
    <property type="project" value="UniProtKB-UniPathway"/>
</dbReference>
<dbReference type="Gene3D" id="3.30.40.10">
    <property type="entry name" value="Zinc/RING finger domain, C3HC4 (zinc finger)"/>
    <property type="match status" value="1"/>
</dbReference>
<organism evidence="13">
    <name type="scientific">Bionectria ochroleuca</name>
    <name type="common">Gliocladium roseum</name>
    <dbReference type="NCBI Taxonomy" id="29856"/>
    <lineage>
        <taxon>Eukaryota</taxon>
        <taxon>Fungi</taxon>
        <taxon>Dikarya</taxon>
        <taxon>Ascomycota</taxon>
        <taxon>Pezizomycotina</taxon>
        <taxon>Sordariomycetes</taxon>
        <taxon>Hypocreomycetidae</taxon>
        <taxon>Hypocreales</taxon>
        <taxon>Bionectriaceae</taxon>
        <taxon>Clonostachys</taxon>
    </lineage>
</organism>
<evidence type="ECO:0000256" key="5">
    <source>
        <dbReference type="ARBA" id="ARBA00022723"/>
    </source>
</evidence>
<evidence type="ECO:0000256" key="4">
    <source>
        <dbReference type="ARBA" id="ARBA00022679"/>
    </source>
</evidence>
<feature type="region of interest" description="Disordered" evidence="11">
    <location>
        <begin position="367"/>
        <end position="407"/>
    </location>
</feature>
<dbReference type="GO" id="GO:0030915">
    <property type="term" value="C:Smc5-Smc6 complex"/>
    <property type="evidence" value="ECO:0007669"/>
    <property type="project" value="InterPro"/>
</dbReference>
<evidence type="ECO:0000256" key="10">
    <source>
        <dbReference type="PROSITE-ProRule" id="PRU00452"/>
    </source>
</evidence>
<protein>
    <recommendedName>
        <fullName evidence="12">SP-RING-type domain-containing protein</fullName>
    </recommendedName>
</protein>
<dbReference type="UniPathway" id="UPA00886"/>
<comment type="subcellular location">
    <subcellularLocation>
        <location evidence="1">Nucleus</location>
    </subcellularLocation>
</comment>
<evidence type="ECO:0000256" key="2">
    <source>
        <dbReference type="ARBA" id="ARBA00004718"/>
    </source>
</evidence>
<feature type="compositionally biased region" description="Acidic residues" evidence="11">
    <location>
        <begin position="176"/>
        <end position="192"/>
    </location>
</feature>
<keyword evidence="9" id="KW-0539">Nucleus</keyword>
<reference evidence="13" key="1">
    <citation type="submission" date="2015-01" db="EMBL/GenBank/DDBJ databases">
        <authorList>
            <person name="Durling Mikael"/>
        </authorList>
    </citation>
    <scope>NUCLEOTIDE SEQUENCE</scope>
</reference>
<keyword evidence="4" id="KW-0808">Transferase</keyword>
<dbReference type="GO" id="GO:0008270">
    <property type="term" value="F:zinc ion binding"/>
    <property type="evidence" value="ECO:0007669"/>
    <property type="project" value="UniProtKB-KW"/>
</dbReference>
<feature type="compositionally biased region" description="Basic and acidic residues" evidence="11">
    <location>
        <begin position="202"/>
        <end position="211"/>
    </location>
</feature>
<evidence type="ECO:0000256" key="3">
    <source>
        <dbReference type="ARBA" id="ARBA00008212"/>
    </source>
</evidence>
<feature type="compositionally biased region" description="Polar residues" evidence="11">
    <location>
        <begin position="154"/>
        <end position="163"/>
    </location>
</feature>
<keyword evidence="5" id="KW-0479">Metal-binding</keyword>
<dbReference type="EMBL" id="CDPU01000009">
    <property type="protein sequence ID" value="CEO48116.1"/>
    <property type="molecule type" value="Genomic_DNA"/>
</dbReference>
<dbReference type="CDD" id="cd16651">
    <property type="entry name" value="SPL-RING_NSE2"/>
    <property type="match status" value="1"/>
</dbReference>
<feature type="compositionally biased region" description="Low complexity" evidence="11">
    <location>
        <begin position="8"/>
        <end position="28"/>
    </location>
</feature>
<name>A0A0B7K059_BIOOC</name>
<dbReference type="GO" id="GO:0005634">
    <property type="term" value="C:nucleus"/>
    <property type="evidence" value="ECO:0007669"/>
    <property type="project" value="UniProtKB-SubCell"/>
</dbReference>
<proteinExistence type="inferred from homology"/>
<keyword evidence="7" id="KW-0833">Ubl conjugation pathway</keyword>
<evidence type="ECO:0000256" key="9">
    <source>
        <dbReference type="ARBA" id="ARBA00023242"/>
    </source>
</evidence>